<evidence type="ECO:0000313" key="3">
    <source>
        <dbReference type="Proteomes" id="UP001462640"/>
    </source>
</evidence>
<keyword evidence="1" id="KW-0812">Transmembrane</keyword>
<proteinExistence type="predicted"/>
<gene>
    <name evidence="2" type="ORF">ABDJ40_03240</name>
</gene>
<dbReference type="RefSeq" id="WP_347605998.1">
    <property type="nucleotide sequence ID" value="NZ_JBDPZC010000001.1"/>
</dbReference>
<feature type="transmembrane region" description="Helical" evidence="1">
    <location>
        <begin position="6"/>
        <end position="29"/>
    </location>
</feature>
<comment type="caution">
    <text evidence="2">The sequence shown here is derived from an EMBL/GenBank/DDBJ whole genome shotgun (WGS) entry which is preliminary data.</text>
</comment>
<dbReference type="Proteomes" id="UP001462640">
    <property type="component" value="Unassembled WGS sequence"/>
</dbReference>
<reference evidence="2 3" key="1">
    <citation type="submission" date="2024-05" db="EMBL/GenBank/DDBJ databases">
        <title>Roseateles sp. 2.12 16S ribosomal RNA gene Genome sequencing and assembly.</title>
        <authorList>
            <person name="Woo H."/>
        </authorList>
    </citation>
    <scope>NUCLEOTIDE SEQUENCE [LARGE SCALE GENOMIC DNA]</scope>
    <source>
        <strain evidence="2 3">2.12</strain>
    </source>
</reference>
<keyword evidence="1" id="KW-0472">Membrane</keyword>
<evidence type="ECO:0000313" key="2">
    <source>
        <dbReference type="EMBL" id="MEO3711775.1"/>
    </source>
</evidence>
<evidence type="ECO:0000256" key="1">
    <source>
        <dbReference type="SAM" id="Phobius"/>
    </source>
</evidence>
<dbReference type="EMBL" id="JBDPZC010000001">
    <property type="protein sequence ID" value="MEO3711775.1"/>
    <property type="molecule type" value="Genomic_DNA"/>
</dbReference>
<protein>
    <submittedName>
        <fullName evidence="2">Uncharacterized protein</fullName>
    </submittedName>
</protein>
<organism evidence="2 3">
    <name type="scientific">Roseateles flavus</name>
    <dbReference type="NCBI Taxonomy" id="3149041"/>
    <lineage>
        <taxon>Bacteria</taxon>
        <taxon>Pseudomonadati</taxon>
        <taxon>Pseudomonadota</taxon>
        <taxon>Betaproteobacteria</taxon>
        <taxon>Burkholderiales</taxon>
        <taxon>Sphaerotilaceae</taxon>
        <taxon>Roseateles</taxon>
    </lineage>
</organism>
<name>A0ABV0G9P3_9BURK</name>
<sequence>MPALHVASALEGLIAVVAALLLVVLCWRARARTGSWRAGLLDLARRTGRPLQGLMTVALLLVGAELLLPAERISAEVSHLQVLEGGAAELSYSLCCTGGGMDACVVPGGAALRPGQPIELRRTRLLGRCSARVLDGPPAPCRCS</sequence>
<keyword evidence="3" id="KW-1185">Reference proteome</keyword>
<keyword evidence="1" id="KW-1133">Transmembrane helix</keyword>
<accession>A0ABV0G9P3</accession>